<evidence type="ECO:0000256" key="2">
    <source>
        <dbReference type="ARBA" id="ARBA00010101"/>
    </source>
</evidence>
<gene>
    <name evidence="15" type="ORF">CYCCA115_LOCUS10866</name>
</gene>
<reference evidence="15" key="1">
    <citation type="submission" date="2023-08" db="EMBL/GenBank/DDBJ databases">
        <authorList>
            <person name="Audoor S."/>
            <person name="Bilcke G."/>
        </authorList>
    </citation>
    <scope>NUCLEOTIDE SEQUENCE</scope>
</reference>
<keyword evidence="3" id="KW-0444">Lipid biosynthesis</keyword>
<keyword evidence="16" id="KW-1185">Reference proteome</keyword>
<feature type="transmembrane region" description="Helical" evidence="13">
    <location>
        <begin position="59"/>
        <end position="77"/>
    </location>
</feature>
<evidence type="ECO:0000256" key="4">
    <source>
        <dbReference type="ARBA" id="ARBA00022679"/>
    </source>
</evidence>
<dbReference type="GO" id="GO:0004306">
    <property type="term" value="F:ethanolamine-phosphate cytidylyltransferase activity"/>
    <property type="evidence" value="ECO:0007669"/>
    <property type="project" value="UniProtKB-EC"/>
</dbReference>
<feature type="transmembrane region" description="Helical" evidence="13">
    <location>
        <begin position="12"/>
        <end position="39"/>
    </location>
</feature>
<evidence type="ECO:0000256" key="13">
    <source>
        <dbReference type="SAM" id="Phobius"/>
    </source>
</evidence>
<dbReference type="AlphaFoldDB" id="A0AAD2FNB4"/>
<dbReference type="EC" id="2.7.7.14" evidence="10"/>
<evidence type="ECO:0000256" key="11">
    <source>
        <dbReference type="ARBA" id="ARBA00031473"/>
    </source>
</evidence>
<keyword evidence="7" id="KW-0594">Phospholipid biosynthesis</keyword>
<dbReference type="EMBL" id="CAKOGP040001715">
    <property type="protein sequence ID" value="CAJ1946847.1"/>
    <property type="molecule type" value="Genomic_DNA"/>
</dbReference>
<evidence type="ECO:0000256" key="10">
    <source>
        <dbReference type="ARBA" id="ARBA00024221"/>
    </source>
</evidence>
<evidence type="ECO:0000259" key="14">
    <source>
        <dbReference type="Pfam" id="PF01467"/>
    </source>
</evidence>
<protein>
    <recommendedName>
        <fullName evidence="10">ethanolamine-phosphate cytidylyltransferase</fullName>
        <ecNumber evidence="10">2.7.7.14</ecNumber>
    </recommendedName>
    <alternativeName>
        <fullName evidence="11">CTP:phosphoethanolamine cytidylyltransferase</fullName>
    </alternativeName>
</protein>
<feature type="domain" description="Cytidyltransferase-like" evidence="14">
    <location>
        <begin position="295"/>
        <end position="386"/>
    </location>
</feature>
<sequence length="468" mass="52541">MTSEIENEVPLVASILLACKAFIIFLSESPLMSVLVELIEKMLLLVGATDSFVPSALDTSRSIVIISLTLLSYYLFFGKRHSRKRHRLATELQVAREKLHYLQEQVLRDESGSTNEVRIFLDGAFDMMHYGHMNAFRLAKSLGTHLIVGVNSDKSITSCKGKPLMNDDERHTMVSACKFVNEVVPDCPYIMNKEYLDYVIDKYSIDYVVHGDDPCFVDGKDVYAAAKAAGKFRTIPRTEGVSTTDIVGRMLLLTKEHHLHGGLGSQSKFLTTSRMLKLFSADVQPPTKDMRVIYIDGAWDLFHPGHVAILKAAKSRGDYLIVGIHGDGVVNRQMGANFPLLNLHERVLSVLGCRFVDDVLIDAPYTVTHEMIASLNISEVVQGTVYDDIGSDRNDDSRYKDANDAGLLSVLQSPCDFRLENIVHRIQDNQETFQARFKRKTEAENDHYKDKYGHNSANSTSGKIDKYH</sequence>
<evidence type="ECO:0000256" key="8">
    <source>
        <dbReference type="ARBA" id="ARBA00023264"/>
    </source>
</evidence>
<keyword evidence="13" id="KW-0472">Membrane</keyword>
<feature type="compositionally biased region" description="Basic and acidic residues" evidence="12">
    <location>
        <begin position="444"/>
        <end position="453"/>
    </location>
</feature>
<keyword evidence="13" id="KW-0812">Transmembrane</keyword>
<keyword evidence="13" id="KW-1133">Transmembrane helix</keyword>
<evidence type="ECO:0000256" key="7">
    <source>
        <dbReference type="ARBA" id="ARBA00023209"/>
    </source>
</evidence>
<organism evidence="15 16">
    <name type="scientific">Cylindrotheca closterium</name>
    <dbReference type="NCBI Taxonomy" id="2856"/>
    <lineage>
        <taxon>Eukaryota</taxon>
        <taxon>Sar</taxon>
        <taxon>Stramenopiles</taxon>
        <taxon>Ochrophyta</taxon>
        <taxon>Bacillariophyta</taxon>
        <taxon>Bacillariophyceae</taxon>
        <taxon>Bacillariophycidae</taxon>
        <taxon>Bacillariales</taxon>
        <taxon>Bacillariaceae</taxon>
        <taxon>Cylindrotheca</taxon>
    </lineage>
</organism>
<dbReference type="GO" id="GO:0005737">
    <property type="term" value="C:cytoplasm"/>
    <property type="evidence" value="ECO:0007669"/>
    <property type="project" value="TreeGrafter"/>
</dbReference>
<dbReference type="InterPro" id="IPR041723">
    <property type="entry name" value="CCT"/>
</dbReference>
<evidence type="ECO:0000256" key="9">
    <source>
        <dbReference type="ARBA" id="ARBA00024191"/>
    </source>
</evidence>
<dbReference type="NCBIfam" id="TIGR00125">
    <property type="entry name" value="cyt_tran_rel"/>
    <property type="match status" value="2"/>
</dbReference>
<dbReference type="InterPro" id="IPR044608">
    <property type="entry name" value="Ect1/PCYT2"/>
</dbReference>
<dbReference type="Pfam" id="PF01467">
    <property type="entry name" value="CTP_transf_like"/>
    <property type="match status" value="2"/>
</dbReference>
<accession>A0AAD2FNB4</accession>
<dbReference type="CDD" id="cd02174">
    <property type="entry name" value="CCT"/>
    <property type="match status" value="1"/>
</dbReference>
<dbReference type="PANTHER" id="PTHR45780:SF2">
    <property type="entry name" value="ETHANOLAMINE-PHOSPHATE CYTIDYLYLTRANSFERASE"/>
    <property type="match status" value="1"/>
</dbReference>
<evidence type="ECO:0000256" key="5">
    <source>
        <dbReference type="ARBA" id="ARBA00022695"/>
    </source>
</evidence>
<name>A0AAD2FNB4_9STRA</name>
<comment type="pathway">
    <text evidence="9">Phospholipid metabolism; phosphatidylethanolamine biosynthesis; phosphatidylethanolamine from ethanolamine: step 2/3.</text>
</comment>
<feature type="domain" description="Cytidyltransferase-like" evidence="14">
    <location>
        <begin position="121"/>
        <end position="248"/>
    </location>
</feature>
<evidence type="ECO:0000256" key="12">
    <source>
        <dbReference type="SAM" id="MobiDB-lite"/>
    </source>
</evidence>
<proteinExistence type="inferred from homology"/>
<evidence type="ECO:0000256" key="3">
    <source>
        <dbReference type="ARBA" id="ARBA00022516"/>
    </source>
</evidence>
<feature type="region of interest" description="Disordered" evidence="12">
    <location>
        <begin position="444"/>
        <end position="468"/>
    </location>
</feature>
<dbReference type="InterPro" id="IPR014729">
    <property type="entry name" value="Rossmann-like_a/b/a_fold"/>
</dbReference>
<dbReference type="InterPro" id="IPR004821">
    <property type="entry name" value="Cyt_trans-like"/>
</dbReference>
<dbReference type="GO" id="GO:0006646">
    <property type="term" value="P:phosphatidylethanolamine biosynthetic process"/>
    <property type="evidence" value="ECO:0007669"/>
    <property type="project" value="InterPro"/>
</dbReference>
<evidence type="ECO:0000313" key="15">
    <source>
        <dbReference type="EMBL" id="CAJ1946847.1"/>
    </source>
</evidence>
<evidence type="ECO:0000313" key="16">
    <source>
        <dbReference type="Proteomes" id="UP001295423"/>
    </source>
</evidence>
<evidence type="ECO:0000256" key="6">
    <source>
        <dbReference type="ARBA" id="ARBA00023098"/>
    </source>
</evidence>
<keyword evidence="5" id="KW-0548">Nucleotidyltransferase</keyword>
<dbReference type="Proteomes" id="UP001295423">
    <property type="component" value="Unassembled WGS sequence"/>
</dbReference>
<dbReference type="PANTHER" id="PTHR45780">
    <property type="entry name" value="ETHANOLAMINE-PHOSPHATE CYTIDYLYLTRANSFERASE"/>
    <property type="match status" value="1"/>
</dbReference>
<keyword evidence="8" id="KW-1208">Phospholipid metabolism</keyword>
<comment type="caution">
    <text evidence="15">The sequence shown here is derived from an EMBL/GenBank/DDBJ whole genome shotgun (WGS) entry which is preliminary data.</text>
</comment>
<evidence type="ECO:0000256" key="1">
    <source>
        <dbReference type="ARBA" id="ARBA00005189"/>
    </source>
</evidence>
<keyword evidence="6" id="KW-0443">Lipid metabolism</keyword>
<dbReference type="SUPFAM" id="SSF52374">
    <property type="entry name" value="Nucleotidylyl transferase"/>
    <property type="match status" value="2"/>
</dbReference>
<comment type="similarity">
    <text evidence="2">Belongs to the cytidylyltransferase family.</text>
</comment>
<comment type="pathway">
    <text evidence="1">Lipid metabolism.</text>
</comment>
<keyword evidence="4" id="KW-0808">Transferase</keyword>
<dbReference type="Gene3D" id="3.40.50.620">
    <property type="entry name" value="HUPs"/>
    <property type="match status" value="2"/>
</dbReference>